<dbReference type="SUPFAM" id="SSF53686">
    <property type="entry name" value="Tryptophan synthase beta subunit-like PLP-dependent enzymes"/>
    <property type="match status" value="1"/>
</dbReference>
<sequence length="376" mass="41516">MDPLPHPFSTIPYYSLLYPDYTLQIQSLNRFTKELAGNNDKPSSMPTIYICREDTNSGLSFGGNKIRKLEYLVPDIISPSFDSNGNNMKSSITTLVTTGGIQSNHQRAVAAVAAHLGLKCVLVPQNMVAEKHQIDNKAYQESGNVQLTKLLGAEILPTWGSLGDADVEAVLKELRDKGEVPYWIPSGSSTHEKGGLGFARWAFELHAWEQKNQKEFNTIVVTCASGSTLGGMIAGFRYLEKKIAVEDSTNLRKSRRIIGIDAWAAEDENYGKNRVLETARRTGLMIGLKEEDITKKDVIIERRWNAGSYGRCNEETVEAMEILARTEGVLTDPVYTGKSVAGIIGMVKEGNFLQDDNLLFVHTGGQMVMSAYPGIF</sequence>
<reference evidence="7" key="1">
    <citation type="journal article" date="2021" name="IMA Fungus">
        <title>Genomic characterization of three marine fungi, including Emericellopsis atlantica sp. nov. with signatures of a generalist lifestyle and marine biomass degradation.</title>
        <authorList>
            <person name="Hagestad O.C."/>
            <person name="Hou L."/>
            <person name="Andersen J.H."/>
            <person name="Hansen E.H."/>
            <person name="Altermark B."/>
            <person name="Li C."/>
            <person name="Kuhnert E."/>
            <person name="Cox R.J."/>
            <person name="Crous P.W."/>
            <person name="Spatafora J.W."/>
            <person name="Lail K."/>
            <person name="Amirebrahimi M."/>
            <person name="Lipzen A."/>
            <person name="Pangilinan J."/>
            <person name="Andreopoulos W."/>
            <person name="Hayes R.D."/>
            <person name="Ng V."/>
            <person name="Grigoriev I.V."/>
            <person name="Jackson S.A."/>
            <person name="Sutton T.D.S."/>
            <person name="Dobson A.D.W."/>
            <person name="Rama T."/>
        </authorList>
    </citation>
    <scope>NUCLEOTIDE SEQUENCE</scope>
    <source>
        <strain evidence="7">TRa3180A</strain>
    </source>
</reference>
<comment type="similarity">
    <text evidence="2">Belongs to the ACC deaminase/D-cysteine desulfhydrase family.</text>
</comment>
<evidence type="ECO:0000259" key="6">
    <source>
        <dbReference type="Pfam" id="PF00291"/>
    </source>
</evidence>
<dbReference type="InterPro" id="IPR036052">
    <property type="entry name" value="TrpB-like_PALP_sf"/>
</dbReference>
<evidence type="ECO:0000256" key="2">
    <source>
        <dbReference type="ARBA" id="ARBA00008639"/>
    </source>
</evidence>
<evidence type="ECO:0000256" key="3">
    <source>
        <dbReference type="ARBA" id="ARBA00022898"/>
    </source>
</evidence>
<dbReference type="InterPro" id="IPR001926">
    <property type="entry name" value="TrpB-like_PALP"/>
</dbReference>
<dbReference type="OrthoDB" id="10266364at2759"/>
<dbReference type="AlphaFoldDB" id="A0A9P7YUW7"/>
<dbReference type="Pfam" id="PF00291">
    <property type="entry name" value="PALP"/>
    <property type="match status" value="1"/>
</dbReference>
<evidence type="ECO:0000256" key="1">
    <source>
        <dbReference type="ARBA" id="ARBA00001933"/>
    </source>
</evidence>
<dbReference type="Gene3D" id="3.40.50.1100">
    <property type="match status" value="2"/>
</dbReference>
<accession>A0A9P7YUW7</accession>
<gene>
    <name evidence="7" type="ORF">BJ878DRAFT_14815</name>
</gene>
<organism evidence="7 8">
    <name type="scientific">Calycina marina</name>
    <dbReference type="NCBI Taxonomy" id="1763456"/>
    <lineage>
        <taxon>Eukaryota</taxon>
        <taxon>Fungi</taxon>
        <taxon>Dikarya</taxon>
        <taxon>Ascomycota</taxon>
        <taxon>Pezizomycotina</taxon>
        <taxon>Leotiomycetes</taxon>
        <taxon>Helotiales</taxon>
        <taxon>Pezizellaceae</taxon>
        <taxon>Calycina</taxon>
    </lineage>
</organism>
<dbReference type="Proteomes" id="UP000887226">
    <property type="component" value="Unassembled WGS sequence"/>
</dbReference>
<comment type="cofactor">
    <cofactor evidence="1">
        <name>pyridoxal 5'-phosphate</name>
        <dbReference type="ChEBI" id="CHEBI:597326"/>
    </cofactor>
</comment>
<feature type="active site" description="Nucleophile" evidence="4">
    <location>
        <position position="103"/>
    </location>
</feature>
<dbReference type="InterPro" id="IPR027278">
    <property type="entry name" value="ACCD_DCysDesulf"/>
</dbReference>
<keyword evidence="8" id="KW-1185">Reference proteome</keyword>
<evidence type="ECO:0000313" key="8">
    <source>
        <dbReference type="Proteomes" id="UP000887226"/>
    </source>
</evidence>
<dbReference type="PIRSF" id="PIRSF006278">
    <property type="entry name" value="ACCD_DCysDesulf"/>
    <property type="match status" value="1"/>
</dbReference>
<evidence type="ECO:0000313" key="7">
    <source>
        <dbReference type="EMBL" id="KAG9239852.1"/>
    </source>
</evidence>
<protein>
    <submittedName>
        <fullName evidence="7">1-aminocyclopropane-1-carboxylate deaminase</fullName>
    </submittedName>
</protein>
<feature type="domain" description="Tryptophan synthase beta chain-like PALP" evidence="6">
    <location>
        <begin position="46"/>
        <end position="364"/>
    </location>
</feature>
<dbReference type="PANTHER" id="PTHR43780">
    <property type="entry name" value="1-AMINOCYCLOPROPANE-1-CARBOXYLATE DEAMINASE-RELATED"/>
    <property type="match status" value="1"/>
</dbReference>
<proteinExistence type="inferred from homology"/>
<evidence type="ECO:0000256" key="4">
    <source>
        <dbReference type="PIRSR" id="PIRSR006278-1"/>
    </source>
</evidence>
<dbReference type="GO" id="GO:0019148">
    <property type="term" value="F:D-cysteine desulfhydrase activity"/>
    <property type="evidence" value="ECO:0007669"/>
    <property type="project" value="TreeGrafter"/>
</dbReference>
<name>A0A9P7YUW7_9HELO</name>
<dbReference type="EMBL" id="MU254824">
    <property type="protein sequence ID" value="KAG9239852.1"/>
    <property type="molecule type" value="Genomic_DNA"/>
</dbReference>
<evidence type="ECO:0000256" key="5">
    <source>
        <dbReference type="PIRSR" id="PIRSR006278-2"/>
    </source>
</evidence>
<keyword evidence="3 5" id="KW-0663">Pyridoxal phosphate</keyword>
<feature type="modified residue" description="N6-(pyridoxal phosphate)lysine" evidence="5">
    <location>
        <position position="65"/>
    </location>
</feature>
<comment type="caution">
    <text evidence="7">The sequence shown here is derived from an EMBL/GenBank/DDBJ whole genome shotgun (WGS) entry which is preliminary data.</text>
</comment>
<dbReference type="PANTHER" id="PTHR43780:SF2">
    <property type="entry name" value="1-AMINOCYCLOPROPANE-1-CARBOXYLATE DEAMINASE-RELATED"/>
    <property type="match status" value="1"/>
</dbReference>